<comment type="similarity">
    <text evidence="2">Belongs to the bacterial flagellin family.</text>
</comment>
<dbReference type="SUPFAM" id="SSF64518">
    <property type="entry name" value="Phase 1 flagellin"/>
    <property type="match status" value="1"/>
</dbReference>
<proteinExistence type="inferred from homology"/>
<keyword evidence="6" id="KW-0969">Cilium</keyword>
<evidence type="ECO:0000313" key="6">
    <source>
        <dbReference type="EMBL" id="PKK92002.1"/>
    </source>
</evidence>
<evidence type="ECO:0000256" key="2">
    <source>
        <dbReference type="ARBA" id="ARBA00005709"/>
    </source>
</evidence>
<dbReference type="PANTHER" id="PTHR42792">
    <property type="entry name" value="FLAGELLIN"/>
    <property type="match status" value="1"/>
</dbReference>
<dbReference type="GO" id="GO:0071973">
    <property type="term" value="P:bacterial-type flagellum-dependent cell motility"/>
    <property type="evidence" value="ECO:0007669"/>
    <property type="project" value="InterPro"/>
</dbReference>
<gene>
    <name evidence="6" type="primary">flgL</name>
    <name evidence="6" type="ORF">CVV64_00885</name>
</gene>
<comment type="caution">
    <text evidence="6">The sequence shown here is derived from an EMBL/GenBank/DDBJ whole genome shotgun (WGS) entry which is preliminary data.</text>
</comment>
<dbReference type="GO" id="GO:0009424">
    <property type="term" value="C:bacterial-type flagellum hook"/>
    <property type="evidence" value="ECO:0007669"/>
    <property type="project" value="InterPro"/>
</dbReference>
<evidence type="ECO:0000259" key="4">
    <source>
        <dbReference type="Pfam" id="PF00669"/>
    </source>
</evidence>
<dbReference type="Proteomes" id="UP000233256">
    <property type="component" value="Unassembled WGS sequence"/>
</dbReference>
<organism evidence="6 7">
    <name type="scientific">Candidatus Wallbacteria bacterium HGW-Wallbacteria-1</name>
    <dbReference type="NCBI Taxonomy" id="2013854"/>
    <lineage>
        <taxon>Bacteria</taxon>
        <taxon>Candidatus Walliibacteriota</taxon>
    </lineage>
</organism>
<keyword evidence="6" id="KW-0282">Flagellum</keyword>
<dbReference type="AlphaFoldDB" id="A0A2N1PUM6"/>
<keyword evidence="3" id="KW-0975">Bacterial flagellum</keyword>
<dbReference type="NCBIfam" id="TIGR02550">
    <property type="entry name" value="flagell_flgL"/>
    <property type="match status" value="1"/>
</dbReference>
<dbReference type="GO" id="GO:0005198">
    <property type="term" value="F:structural molecule activity"/>
    <property type="evidence" value="ECO:0007669"/>
    <property type="project" value="InterPro"/>
</dbReference>
<comment type="subcellular location">
    <subcellularLocation>
        <location evidence="1">Bacterial flagellum</location>
    </subcellularLocation>
</comment>
<dbReference type="Pfam" id="PF00700">
    <property type="entry name" value="Flagellin_C"/>
    <property type="match status" value="1"/>
</dbReference>
<evidence type="ECO:0000259" key="5">
    <source>
        <dbReference type="Pfam" id="PF00700"/>
    </source>
</evidence>
<dbReference type="EMBL" id="PGXC01000001">
    <property type="protein sequence ID" value="PKK92002.1"/>
    <property type="molecule type" value="Genomic_DNA"/>
</dbReference>
<protein>
    <submittedName>
        <fullName evidence="6">Flagellar hook-associated protein 3</fullName>
    </submittedName>
</protein>
<evidence type="ECO:0000313" key="7">
    <source>
        <dbReference type="Proteomes" id="UP000233256"/>
    </source>
</evidence>
<sequence length="411" mass="44804">MSRVATSTRSAQVLHDVMSIEKRLAKVTTQIASGRRINYFHDDPTSMSLTVNYEKVISEAENYQRQVNASRSWLDESDSVLQNMSESLRRAKDLSLKGANGTNDQDSLNAIAMEIDQILDETIALGNSQFDGRYLFSGQKVQTRPFSLTNNATGQTVEYLGDTNSLTRRVGPSSYIDVATQGMDIFFPQLTKDTQLSDLRAGQSIPNGTIAITDKAGATANITVTTPPMNTVGDFLNAVNTSGIGVYARINGTGSGLEIMDTSAGNGAISVKDVDNVTAEKLGIATTVEGDRITGDTLYPDRSTFRTIIELRDALRAGDFDTIREKSIGELDDAINRVTNSLSQVGAKVNRLDFTEKRLSDSKFHISKLASEERDLDMAEGIMRLQEIESTQQAALAMGARLLQVSLSNYL</sequence>
<feature type="domain" description="Flagellin N-terminal" evidence="4">
    <location>
        <begin position="7"/>
        <end position="139"/>
    </location>
</feature>
<evidence type="ECO:0000256" key="1">
    <source>
        <dbReference type="ARBA" id="ARBA00004365"/>
    </source>
</evidence>
<dbReference type="InterPro" id="IPR013384">
    <property type="entry name" value="Flagell_FlgL"/>
</dbReference>
<accession>A0A2N1PUM6</accession>
<dbReference type="InterPro" id="IPR046358">
    <property type="entry name" value="Flagellin_C"/>
</dbReference>
<dbReference type="InterPro" id="IPR001029">
    <property type="entry name" value="Flagellin_N"/>
</dbReference>
<dbReference type="Gene3D" id="1.20.1330.10">
    <property type="entry name" value="f41 fragment of flagellin, N-terminal domain"/>
    <property type="match status" value="1"/>
</dbReference>
<dbReference type="Pfam" id="PF00669">
    <property type="entry name" value="Flagellin_N"/>
    <property type="match status" value="1"/>
</dbReference>
<evidence type="ECO:0000256" key="3">
    <source>
        <dbReference type="ARBA" id="ARBA00023143"/>
    </source>
</evidence>
<name>A0A2N1PUM6_9BACT</name>
<reference evidence="6 7" key="1">
    <citation type="journal article" date="2017" name="ISME J.">
        <title>Potential for microbial H2 and metal transformations associated with novel bacteria and archaea in deep terrestrial subsurface sediments.</title>
        <authorList>
            <person name="Hernsdorf A.W."/>
            <person name="Amano Y."/>
            <person name="Miyakawa K."/>
            <person name="Ise K."/>
            <person name="Suzuki Y."/>
            <person name="Anantharaman K."/>
            <person name="Probst A."/>
            <person name="Burstein D."/>
            <person name="Thomas B.C."/>
            <person name="Banfield J.F."/>
        </authorList>
    </citation>
    <scope>NUCLEOTIDE SEQUENCE [LARGE SCALE GENOMIC DNA]</scope>
    <source>
        <strain evidence="6">HGW-Wallbacteria-1</strain>
    </source>
</reference>
<dbReference type="InterPro" id="IPR001492">
    <property type="entry name" value="Flagellin"/>
</dbReference>
<feature type="domain" description="Flagellin C-terminal" evidence="5">
    <location>
        <begin position="330"/>
        <end position="411"/>
    </location>
</feature>
<dbReference type="PANTHER" id="PTHR42792:SF1">
    <property type="entry name" value="FLAGELLAR HOOK-ASSOCIATED PROTEIN 3"/>
    <property type="match status" value="1"/>
</dbReference>
<keyword evidence="6" id="KW-0966">Cell projection</keyword>